<dbReference type="InterPro" id="IPR047196">
    <property type="entry name" value="YidC_ALB_C"/>
</dbReference>
<keyword evidence="6 10" id="KW-1133">Transmembrane helix</keyword>
<evidence type="ECO:0000313" key="13">
    <source>
        <dbReference type="Proteomes" id="UP000007488"/>
    </source>
</evidence>
<dbReference type="AlphaFoldDB" id="F0T2Z2"/>
<proteinExistence type="inferred from homology"/>
<protein>
    <submittedName>
        <fullName evidence="12">Membrane protein insertase, YidC/Oxa1 family</fullName>
    </submittedName>
</protein>
<dbReference type="InterPro" id="IPR028055">
    <property type="entry name" value="YidC/Oxa/ALB_C"/>
</dbReference>
<dbReference type="CDD" id="cd20070">
    <property type="entry name" value="5TM_YidC_Alb3"/>
    <property type="match status" value="1"/>
</dbReference>
<accession>F0T2Z2</accession>
<evidence type="ECO:0000313" key="12">
    <source>
        <dbReference type="EMBL" id="ADY57629.1"/>
    </source>
</evidence>
<dbReference type="EMBL" id="CP002547">
    <property type="protein sequence ID" value="ADY57629.1"/>
    <property type="molecule type" value="Genomic_DNA"/>
</dbReference>
<dbReference type="PANTHER" id="PTHR12428">
    <property type="entry name" value="OXA1"/>
    <property type="match status" value="1"/>
</dbReference>
<keyword evidence="13" id="KW-1185">Reference proteome</keyword>
<name>F0T2Z2_SYNGF</name>
<feature type="transmembrane region" description="Helical" evidence="10">
    <location>
        <begin position="26"/>
        <end position="47"/>
    </location>
</feature>
<evidence type="ECO:0000259" key="11">
    <source>
        <dbReference type="Pfam" id="PF02096"/>
    </source>
</evidence>
<evidence type="ECO:0000256" key="3">
    <source>
        <dbReference type="ARBA" id="ARBA00022475"/>
    </source>
</evidence>
<feature type="transmembrane region" description="Helical" evidence="10">
    <location>
        <begin position="178"/>
        <end position="193"/>
    </location>
</feature>
<reference evidence="13" key="2">
    <citation type="submission" date="2011-02" db="EMBL/GenBank/DDBJ databases">
        <title>The complete genome of Syntrophobotulus glycolicus DSM 8271.</title>
        <authorList>
            <person name="Lucas S."/>
            <person name="Copeland A."/>
            <person name="Lapidus A."/>
            <person name="Bruce D."/>
            <person name="Goodwin L."/>
            <person name="Pitluck S."/>
            <person name="Kyrpides N."/>
            <person name="Mavromatis K."/>
            <person name="Pagani I."/>
            <person name="Ivanova N."/>
            <person name="Mikhailova N."/>
            <person name="Chertkov O."/>
            <person name="Held B."/>
            <person name="Detter J.C."/>
            <person name="Tapia R."/>
            <person name="Han C."/>
            <person name="Land M."/>
            <person name="Hauser L."/>
            <person name="Markowitz V."/>
            <person name="Cheng J.-F."/>
            <person name="Hugenholtz P."/>
            <person name="Woyke T."/>
            <person name="Wu D."/>
            <person name="Spring S."/>
            <person name="Schroeder M."/>
            <person name="Brambilla E."/>
            <person name="Klenk H.-P."/>
            <person name="Eisen J.A."/>
        </authorList>
    </citation>
    <scope>NUCLEOTIDE SEQUENCE [LARGE SCALE GENOMIC DNA]</scope>
    <source>
        <strain evidence="13">DSM 8271 / FlGlyR</strain>
    </source>
</reference>
<dbReference type="GO" id="GO:0051205">
    <property type="term" value="P:protein insertion into membrane"/>
    <property type="evidence" value="ECO:0007669"/>
    <property type="project" value="TreeGrafter"/>
</dbReference>
<feature type="domain" description="Membrane insertase YidC/Oxa/ALB C-terminal" evidence="11">
    <location>
        <begin position="27"/>
        <end position="219"/>
    </location>
</feature>
<dbReference type="PANTHER" id="PTHR12428:SF65">
    <property type="entry name" value="CYTOCHROME C OXIDASE ASSEMBLY PROTEIN COX18, MITOCHONDRIAL"/>
    <property type="match status" value="1"/>
</dbReference>
<evidence type="ECO:0000256" key="9">
    <source>
        <dbReference type="RuleBase" id="RU003945"/>
    </source>
</evidence>
<comment type="similarity">
    <text evidence="9">Belongs to the OXA1/ALB3/YidC family.</text>
</comment>
<comment type="subcellular location">
    <subcellularLocation>
        <location evidence="1">Cell membrane</location>
        <topology evidence="1">Multi-pass membrane protein</topology>
    </subcellularLocation>
    <subcellularLocation>
        <location evidence="9">Membrane</location>
        <topology evidence="9">Multi-pass membrane protein</topology>
    </subcellularLocation>
</comment>
<evidence type="ECO:0000256" key="6">
    <source>
        <dbReference type="ARBA" id="ARBA00022989"/>
    </source>
</evidence>
<reference evidence="12 13" key="1">
    <citation type="journal article" date="2011" name="Stand. Genomic Sci.">
        <title>Complete genome sequence of Syntrophobotulus glycolicus type strain (FlGlyR).</title>
        <authorList>
            <person name="Han C."/>
            <person name="Mwirichia R."/>
            <person name="Chertkov O."/>
            <person name="Held B."/>
            <person name="Lapidus A."/>
            <person name="Nolan M."/>
            <person name="Lucas S."/>
            <person name="Hammon N."/>
            <person name="Deshpande S."/>
            <person name="Cheng J.F."/>
            <person name="Tapia R."/>
            <person name="Goodwin L."/>
            <person name="Pitluck S."/>
            <person name="Huntemann M."/>
            <person name="Liolios K."/>
            <person name="Ivanova N."/>
            <person name="Pagani I."/>
            <person name="Mavromatis K."/>
            <person name="Ovchinikova G."/>
            <person name="Pati A."/>
            <person name="Chen A."/>
            <person name="Palaniappan K."/>
            <person name="Land M."/>
            <person name="Hauser L."/>
            <person name="Brambilla E.M."/>
            <person name="Rohde M."/>
            <person name="Spring S."/>
            <person name="Sikorski J."/>
            <person name="Goker M."/>
            <person name="Woyke T."/>
            <person name="Bristow J."/>
            <person name="Eisen J.A."/>
            <person name="Markowitz V."/>
            <person name="Hugenholtz P."/>
            <person name="Kyrpides N.C."/>
            <person name="Klenk H.P."/>
            <person name="Detter J.C."/>
        </authorList>
    </citation>
    <scope>NUCLEOTIDE SEQUENCE [LARGE SCALE GENOMIC DNA]</scope>
    <source>
        <strain evidence="13">DSM 8271 / FlGlyR</strain>
    </source>
</reference>
<evidence type="ECO:0000256" key="8">
    <source>
        <dbReference type="ARBA" id="ARBA00023186"/>
    </source>
</evidence>
<dbReference type="InterPro" id="IPR001708">
    <property type="entry name" value="YidC/ALB3/OXA1/COX18"/>
</dbReference>
<evidence type="ECO:0000256" key="4">
    <source>
        <dbReference type="ARBA" id="ARBA00022692"/>
    </source>
</evidence>
<feature type="transmembrane region" description="Helical" evidence="10">
    <location>
        <begin position="90"/>
        <end position="110"/>
    </location>
</feature>
<dbReference type="NCBIfam" id="TIGR03592">
    <property type="entry name" value="yidC_oxa1_cterm"/>
    <property type="match status" value="1"/>
</dbReference>
<gene>
    <name evidence="12" type="ordered locus">Sgly_3367</name>
</gene>
<dbReference type="GO" id="GO:0015031">
    <property type="term" value="P:protein transport"/>
    <property type="evidence" value="ECO:0007669"/>
    <property type="project" value="UniProtKB-KW"/>
</dbReference>
<sequence length="230" mass="25768">MSFVVDGMINFLDILFNLTSLVGLPYYGVAIILFTIIIKIILFPLTYKQTASMRKMMELTPMITDIQKKYAKDKVKANQKVMELYAKEKANPYMGCLPLLIQMPILWAFYKALMIFPYGNEASAMFLGFNLTVKYGFTPDYHLILPIAAGLSTYLMSKTTSSSTVSASQPESAKQTQKIMLIVMPFFLAYITASVPSGLGIYIITMNIVSAIQTLYINNHLEKQSKAKSA</sequence>
<evidence type="ECO:0000256" key="1">
    <source>
        <dbReference type="ARBA" id="ARBA00004651"/>
    </source>
</evidence>
<dbReference type="RefSeq" id="WP_013626354.1">
    <property type="nucleotide sequence ID" value="NC_015172.1"/>
</dbReference>
<evidence type="ECO:0000256" key="5">
    <source>
        <dbReference type="ARBA" id="ARBA00022927"/>
    </source>
</evidence>
<dbReference type="eggNOG" id="COG0706">
    <property type="taxonomic scope" value="Bacteria"/>
</dbReference>
<keyword evidence="2" id="KW-0813">Transport</keyword>
<dbReference type="KEGG" id="sgy:Sgly_3367"/>
<dbReference type="Pfam" id="PF02096">
    <property type="entry name" value="60KD_IMP"/>
    <property type="match status" value="1"/>
</dbReference>
<keyword evidence="8" id="KW-0143">Chaperone</keyword>
<keyword evidence="7 10" id="KW-0472">Membrane</keyword>
<dbReference type="GO" id="GO:0032977">
    <property type="term" value="F:membrane insertase activity"/>
    <property type="evidence" value="ECO:0007669"/>
    <property type="project" value="InterPro"/>
</dbReference>
<dbReference type="GO" id="GO:0005886">
    <property type="term" value="C:plasma membrane"/>
    <property type="evidence" value="ECO:0007669"/>
    <property type="project" value="UniProtKB-SubCell"/>
</dbReference>
<organism evidence="12 13">
    <name type="scientific">Syntrophobotulus glycolicus (strain DSM 8271 / FlGlyR)</name>
    <dbReference type="NCBI Taxonomy" id="645991"/>
    <lineage>
        <taxon>Bacteria</taxon>
        <taxon>Bacillati</taxon>
        <taxon>Bacillota</taxon>
        <taxon>Clostridia</taxon>
        <taxon>Eubacteriales</taxon>
        <taxon>Desulfitobacteriaceae</taxon>
        <taxon>Syntrophobotulus</taxon>
    </lineage>
</organism>
<evidence type="ECO:0000256" key="10">
    <source>
        <dbReference type="SAM" id="Phobius"/>
    </source>
</evidence>
<dbReference type="Proteomes" id="UP000007488">
    <property type="component" value="Chromosome"/>
</dbReference>
<keyword evidence="5" id="KW-0653">Protein transport</keyword>
<keyword evidence="4 9" id="KW-0812">Transmembrane</keyword>
<dbReference type="STRING" id="645991.Sgly_3367"/>
<evidence type="ECO:0000256" key="2">
    <source>
        <dbReference type="ARBA" id="ARBA00022448"/>
    </source>
</evidence>
<evidence type="ECO:0000256" key="7">
    <source>
        <dbReference type="ARBA" id="ARBA00023136"/>
    </source>
</evidence>
<keyword evidence="3" id="KW-1003">Cell membrane</keyword>
<dbReference type="HOGENOM" id="CLU_036138_4_2_9"/>